<feature type="domain" description="Copper amine oxidase catalytic" evidence="14">
    <location>
        <begin position="227"/>
        <end position="628"/>
    </location>
</feature>
<comment type="catalytic activity">
    <reaction evidence="11">
        <text>a primary methyl amine + O2 + H2O = an aldehyde + H2O2 + NH4(+)</text>
        <dbReference type="Rhea" id="RHEA:16153"/>
        <dbReference type="ChEBI" id="CHEBI:15377"/>
        <dbReference type="ChEBI" id="CHEBI:15379"/>
        <dbReference type="ChEBI" id="CHEBI:16240"/>
        <dbReference type="ChEBI" id="CHEBI:17478"/>
        <dbReference type="ChEBI" id="CHEBI:28938"/>
        <dbReference type="ChEBI" id="CHEBI:228804"/>
        <dbReference type="EC" id="1.4.3.21"/>
    </reaction>
</comment>
<evidence type="ECO:0000256" key="1">
    <source>
        <dbReference type="ARBA" id="ARBA00001935"/>
    </source>
</evidence>
<dbReference type="InterPro" id="IPR036460">
    <property type="entry name" value="Cu_amine_oxidase_C_sf"/>
</dbReference>
<feature type="domain" description="Copper amine oxidase N3-terminal" evidence="15">
    <location>
        <begin position="108"/>
        <end position="195"/>
    </location>
</feature>
<protein>
    <recommendedName>
        <fullName evidence="12">Amine oxidase</fullName>
        <ecNumber evidence="12">1.4.3.-</ecNumber>
    </recommendedName>
</protein>
<evidence type="ECO:0000256" key="6">
    <source>
        <dbReference type="ARBA" id="ARBA00022723"/>
    </source>
</evidence>
<dbReference type="Pfam" id="PF01179">
    <property type="entry name" value="Cu_amine_oxid"/>
    <property type="match status" value="1"/>
</dbReference>
<evidence type="ECO:0000256" key="4">
    <source>
        <dbReference type="ARBA" id="ARBA00007983"/>
    </source>
</evidence>
<dbReference type="Pfam" id="PF21994">
    <property type="entry name" value="AGAO-like_N2"/>
    <property type="match status" value="1"/>
</dbReference>
<comment type="subunit">
    <text evidence="5">Homodimer.</text>
</comment>
<dbReference type="SUPFAM" id="SSF49998">
    <property type="entry name" value="Amine oxidase catalytic domain"/>
    <property type="match status" value="1"/>
</dbReference>
<keyword evidence="9 12" id="KW-0186">Copper</keyword>
<evidence type="ECO:0000256" key="3">
    <source>
        <dbReference type="ARBA" id="ARBA00001947"/>
    </source>
</evidence>
<comment type="cofactor">
    <cofactor evidence="1">
        <name>Cu cation</name>
        <dbReference type="ChEBI" id="CHEBI:23378"/>
    </cofactor>
</comment>
<comment type="caution">
    <text evidence="17">The sequence shown here is derived from an EMBL/GenBank/DDBJ whole genome shotgun (WGS) entry which is preliminary data.</text>
</comment>
<evidence type="ECO:0000313" key="17">
    <source>
        <dbReference type="EMBL" id="GAA4911610.1"/>
    </source>
</evidence>
<dbReference type="Proteomes" id="UP001500368">
    <property type="component" value="Unassembled WGS sequence"/>
</dbReference>
<evidence type="ECO:0000256" key="2">
    <source>
        <dbReference type="ARBA" id="ARBA00001936"/>
    </source>
</evidence>
<feature type="region of interest" description="Disordered" evidence="13">
    <location>
        <begin position="625"/>
        <end position="654"/>
    </location>
</feature>
<keyword evidence="6 12" id="KW-0479">Metal-binding</keyword>
<evidence type="ECO:0000256" key="13">
    <source>
        <dbReference type="SAM" id="MobiDB-lite"/>
    </source>
</evidence>
<dbReference type="InterPro" id="IPR016182">
    <property type="entry name" value="Cu_amine_oxidase_N-reg"/>
</dbReference>
<dbReference type="RefSeq" id="WP_345476315.1">
    <property type="nucleotide sequence ID" value="NZ_BAABLW010000001.1"/>
</dbReference>
<dbReference type="Gene3D" id="3.10.450.40">
    <property type="match status" value="2"/>
</dbReference>
<comment type="cofactor">
    <cofactor evidence="12">
        <name>Cu cation</name>
        <dbReference type="ChEBI" id="CHEBI:23378"/>
    </cofactor>
    <text evidence="12">Contains 1 topaquinone per subunit.</text>
</comment>
<dbReference type="PANTHER" id="PTHR10638">
    <property type="entry name" value="COPPER AMINE OXIDASE"/>
    <property type="match status" value="1"/>
</dbReference>
<dbReference type="InterPro" id="IPR015798">
    <property type="entry name" value="Cu_amine_oxidase_C"/>
</dbReference>
<sequence length="654" mass="72802">MTENTAEHRHPLAPLTPEEIDGLRAVVDAEGLLREGTRFSYVALREPHKSQVIGWTPQQRLPREISLVLTDLNDLRLYDLVIDLTAEKIVERREVDAVEEGSAPSFDEDLVAADPIVKADPRWVEAVRRRGVTDLDKVVVIGLSAGVFGYEDEVGRRVVRALAFRQDHPKDSVWAHPIGGVVAHVDLTGGSVLRVVETDVTHVPEQSGDYLDPAVRGEYRTTQKPISITQPEGVSFTLQDGVLSWEKWSVRLGFNGREGLTLHQLSFADGGRQRPIMYRGSIAEMVVNYGDPSPTNAWQNYFDVGEFQFGRLANALELGCDCKGEITYVDAVVADDFGRPKTLPNAICIHEEDYGILWKHTDDFSGTSEVRRQRRLVISFFVTVGNYDYGFYWYLYLDGKIELESKATGIVFTNAHPGGDYPYSTEVAPGLGAPVHQHLFCARLDMTVDGTANAVDEIDAVRVPTGENNPWGNVFTRDITRLRSEQQAVRDAHGTAGRVWRISSTESTNYLGQPVSYVLHPEDSPTLLSAEDSPIRRRAAFAGHHLWVTQYERDELYPAGRLVNLNPGFGGLSEYVRQDRPLEGEDIVLWHTFGLTHFPRTEDWPIMPVDYAGFTLTPSGFFDRNPTLDVPPEKSPGHCGAKTSAEEPGSCSCA</sequence>
<dbReference type="PROSITE" id="PS01165">
    <property type="entry name" value="COPPER_AMINE_OXID_2"/>
    <property type="match status" value="1"/>
</dbReference>
<dbReference type="Pfam" id="PF02728">
    <property type="entry name" value="Cu_amine_oxidN3"/>
    <property type="match status" value="1"/>
</dbReference>
<comment type="similarity">
    <text evidence="4 12">Belongs to the copper/topaquinone oxidase family.</text>
</comment>
<evidence type="ECO:0000256" key="8">
    <source>
        <dbReference type="ARBA" id="ARBA00023002"/>
    </source>
</evidence>
<keyword evidence="7 12" id="KW-0801">TPQ</keyword>
<keyword evidence="8 12" id="KW-0560">Oxidoreductase</keyword>
<dbReference type="Gene3D" id="2.70.98.20">
    <property type="entry name" value="Copper amine oxidase, catalytic domain"/>
    <property type="match status" value="1"/>
</dbReference>
<dbReference type="PROSITE" id="PS01164">
    <property type="entry name" value="COPPER_AMINE_OXID_1"/>
    <property type="match status" value="1"/>
</dbReference>
<dbReference type="NCBIfam" id="NF008559">
    <property type="entry name" value="PRK11504.1"/>
    <property type="match status" value="1"/>
</dbReference>
<dbReference type="InterPro" id="IPR049948">
    <property type="entry name" value="Cu_Am_ox_TPQ-bd"/>
</dbReference>
<evidence type="ECO:0000256" key="12">
    <source>
        <dbReference type="RuleBase" id="RU000672"/>
    </source>
</evidence>
<evidence type="ECO:0000256" key="5">
    <source>
        <dbReference type="ARBA" id="ARBA00011738"/>
    </source>
</evidence>
<evidence type="ECO:0000256" key="9">
    <source>
        <dbReference type="ARBA" id="ARBA00023008"/>
    </source>
</evidence>
<comment type="PTM">
    <text evidence="12">Topaquinone (TPQ) is generated by copper-dependent autoxidation of a specific tyrosyl residue.</text>
</comment>
<dbReference type="InterPro" id="IPR015802">
    <property type="entry name" value="Cu_amine_oxidase_N3"/>
</dbReference>
<dbReference type="SUPFAM" id="SSF54416">
    <property type="entry name" value="Amine oxidase N-terminal region"/>
    <property type="match status" value="2"/>
</dbReference>
<comment type="cofactor">
    <cofactor evidence="3">
        <name>Zn(2+)</name>
        <dbReference type="ChEBI" id="CHEBI:29105"/>
    </cofactor>
</comment>
<evidence type="ECO:0000259" key="14">
    <source>
        <dbReference type="Pfam" id="PF01179"/>
    </source>
</evidence>
<comment type="cofactor">
    <cofactor evidence="2">
        <name>Mn(2+)</name>
        <dbReference type="ChEBI" id="CHEBI:29035"/>
    </cofactor>
</comment>
<organism evidence="17 18">
    <name type="scientific">Nesterenkonia rhizosphaerae</name>
    <dbReference type="NCBI Taxonomy" id="1348272"/>
    <lineage>
        <taxon>Bacteria</taxon>
        <taxon>Bacillati</taxon>
        <taxon>Actinomycetota</taxon>
        <taxon>Actinomycetes</taxon>
        <taxon>Micrococcales</taxon>
        <taxon>Micrococcaceae</taxon>
        <taxon>Nesterenkonia</taxon>
    </lineage>
</organism>
<keyword evidence="18" id="KW-1185">Reference proteome</keyword>
<gene>
    <name evidence="17" type="ORF">GCM10025790_02570</name>
</gene>
<dbReference type="InterPro" id="IPR000269">
    <property type="entry name" value="Cu_amine_oxidase"/>
</dbReference>
<accession>A0ABP9FQK6</accession>
<evidence type="ECO:0000256" key="11">
    <source>
        <dbReference type="ARBA" id="ARBA00048032"/>
    </source>
</evidence>
<keyword evidence="10" id="KW-0464">Manganese</keyword>
<evidence type="ECO:0000256" key="10">
    <source>
        <dbReference type="ARBA" id="ARBA00023211"/>
    </source>
</evidence>
<dbReference type="EC" id="1.4.3.-" evidence="12"/>
<evidence type="ECO:0000256" key="7">
    <source>
        <dbReference type="ARBA" id="ARBA00022772"/>
    </source>
</evidence>
<evidence type="ECO:0000259" key="15">
    <source>
        <dbReference type="Pfam" id="PF02728"/>
    </source>
</evidence>
<dbReference type="EMBL" id="BAABLW010000001">
    <property type="protein sequence ID" value="GAA4911610.1"/>
    <property type="molecule type" value="Genomic_DNA"/>
</dbReference>
<reference evidence="18" key="1">
    <citation type="journal article" date="2019" name="Int. J. Syst. Evol. Microbiol.">
        <title>The Global Catalogue of Microorganisms (GCM) 10K type strain sequencing project: providing services to taxonomists for standard genome sequencing and annotation.</title>
        <authorList>
            <consortium name="The Broad Institute Genomics Platform"/>
            <consortium name="The Broad Institute Genome Sequencing Center for Infectious Disease"/>
            <person name="Wu L."/>
            <person name="Ma J."/>
        </authorList>
    </citation>
    <scope>NUCLEOTIDE SEQUENCE [LARGE SCALE GENOMIC DNA]</scope>
    <source>
        <strain evidence="18">JCM 19129</strain>
    </source>
</reference>
<evidence type="ECO:0000259" key="16">
    <source>
        <dbReference type="Pfam" id="PF21994"/>
    </source>
</evidence>
<dbReference type="InterPro" id="IPR049947">
    <property type="entry name" value="Cu_Am_Ox_Cu-bd"/>
</dbReference>
<feature type="domain" description="AGAO-like N2" evidence="16">
    <location>
        <begin position="16"/>
        <end position="91"/>
    </location>
</feature>
<name>A0ABP9FQK6_9MICC</name>
<proteinExistence type="inferred from homology"/>
<dbReference type="PANTHER" id="PTHR10638:SF86">
    <property type="entry name" value="COPPER AMINE OXIDASE 1-RELATED"/>
    <property type="match status" value="1"/>
</dbReference>
<evidence type="ECO:0000313" key="18">
    <source>
        <dbReference type="Proteomes" id="UP001500368"/>
    </source>
</evidence>
<dbReference type="InterPro" id="IPR054157">
    <property type="entry name" value="AGAO-like_N2"/>
</dbReference>